<feature type="region of interest" description="Disordered" evidence="1">
    <location>
        <begin position="329"/>
        <end position="355"/>
    </location>
</feature>
<sequence>MPATSMDGFLTVGPVRALTATEVGLPLPSVPGTPSPPLPTSDPLAEEYEGPRLGSLQQLADVATDPDLKLAAQLLDDGFAGVIYAGLPGTGKSRTARRVAIWLAQSDPSRYKMIQFHPSYQYEDFMQGFVPKADGEGFSLQDKHFVEMCNQAEKAYPKIHVLVVDELSRVDPSRVFGEALGFIEQDKKGQKFKLSSGQELVVPDNLVILATMNDRDRGVDEVDIAFERRFARVEVAPSPEALENMLTENGVEVDLRRRIGDFFRFLLRHANPEVHLGHGYFARVRDLASLERLWNYQLLHLMRRAFRAIPNESELAAIKQQWQRVITTPAAATPAASAEPEPDAPAGESGATALS</sequence>
<dbReference type="Proteomes" id="UP000198697">
    <property type="component" value="Unassembled WGS sequence"/>
</dbReference>
<feature type="compositionally biased region" description="Pro residues" evidence="1">
    <location>
        <begin position="28"/>
        <end position="40"/>
    </location>
</feature>
<dbReference type="GO" id="GO:0016887">
    <property type="term" value="F:ATP hydrolysis activity"/>
    <property type="evidence" value="ECO:0007669"/>
    <property type="project" value="InterPro"/>
</dbReference>
<dbReference type="Gene3D" id="3.40.50.300">
    <property type="entry name" value="P-loop containing nucleotide triphosphate hydrolases"/>
    <property type="match status" value="1"/>
</dbReference>
<dbReference type="PANTHER" id="PTHR37291:SF1">
    <property type="entry name" value="TYPE IV METHYL-DIRECTED RESTRICTION ENZYME ECOKMCRB SUBUNIT"/>
    <property type="match status" value="1"/>
</dbReference>
<feature type="domain" description="AAA+ ATPase" evidence="2">
    <location>
        <begin position="78"/>
        <end position="240"/>
    </location>
</feature>
<feature type="region of interest" description="Disordered" evidence="1">
    <location>
        <begin position="26"/>
        <end position="48"/>
    </location>
</feature>
<protein>
    <submittedName>
        <fullName evidence="3">5-methylcytosine-specific restriction enzyme B</fullName>
    </submittedName>
</protein>
<dbReference type="AlphaFoldDB" id="A0A1I0IPD9"/>
<dbReference type="STRING" id="82805.SAMN04487998_3390"/>
<dbReference type="InterPro" id="IPR011704">
    <property type="entry name" value="ATPase_dyneun-rel_AAA"/>
</dbReference>
<proteinExistence type="predicted"/>
<dbReference type="InterPro" id="IPR052934">
    <property type="entry name" value="Methyl-DNA_Rec/Restrict_Enz"/>
</dbReference>
<dbReference type="InterPro" id="IPR003593">
    <property type="entry name" value="AAA+_ATPase"/>
</dbReference>
<accession>A0A1I0IPD9</accession>
<organism evidence="3 4">
    <name type="scientific">Hymenobacter actinosclerus</name>
    <dbReference type="NCBI Taxonomy" id="82805"/>
    <lineage>
        <taxon>Bacteria</taxon>
        <taxon>Pseudomonadati</taxon>
        <taxon>Bacteroidota</taxon>
        <taxon>Cytophagia</taxon>
        <taxon>Cytophagales</taxon>
        <taxon>Hymenobacteraceae</taxon>
        <taxon>Hymenobacter</taxon>
    </lineage>
</organism>
<evidence type="ECO:0000256" key="1">
    <source>
        <dbReference type="SAM" id="MobiDB-lite"/>
    </source>
</evidence>
<name>A0A1I0IPD9_9BACT</name>
<dbReference type="SUPFAM" id="SSF52540">
    <property type="entry name" value="P-loop containing nucleoside triphosphate hydrolases"/>
    <property type="match status" value="1"/>
</dbReference>
<dbReference type="EMBL" id="FOHS01000005">
    <property type="protein sequence ID" value="SET98294.1"/>
    <property type="molecule type" value="Genomic_DNA"/>
</dbReference>
<evidence type="ECO:0000313" key="4">
    <source>
        <dbReference type="Proteomes" id="UP000198697"/>
    </source>
</evidence>
<evidence type="ECO:0000313" key="3">
    <source>
        <dbReference type="EMBL" id="SET98294.1"/>
    </source>
</evidence>
<dbReference type="InterPro" id="IPR027417">
    <property type="entry name" value="P-loop_NTPase"/>
</dbReference>
<dbReference type="SMART" id="SM00382">
    <property type="entry name" value="AAA"/>
    <property type="match status" value="1"/>
</dbReference>
<evidence type="ECO:0000259" key="2">
    <source>
        <dbReference type="SMART" id="SM00382"/>
    </source>
</evidence>
<keyword evidence="4" id="KW-1185">Reference proteome</keyword>
<dbReference type="PANTHER" id="PTHR37291">
    <property type="entry name" value="5-METHYLCYTOSINE-SPECIFIC RESTRICTION ENZYME B"/>
    <property type="match status" value="1"/>
</dbReference>
<dbReference type="GO" id="GO:0005524">
    <property type="term" value="F:ATP binding"/>
    <property type="evidence" value="ECO:0007669"/>
    <property type="project" value="InterPro"/>
</dbReference>
<dbReference type="Pfam" id="PF07728">
    <property type="entry name" value="AAA_5"/>
    <property type="match status" value="1"/>
</dbReference>
<gene>
    <name evidence="3" type="ORF">SAMN04487998_3390</name>
</gene>
<reference evidence="4" key="1">
    <citation type="submission" date="2016-10" db="EMBL/GenBank/DDBJ databases">
        <authorList>
            <person name="Varghese N."/>
            <person name="Submissions S."/>
        </authorList>
    </citation>
    <scope>NUCLEOTIDE SEQUENCE [LARGE SCALE GENOMIC DNA]</scope>
    <source>
        <strain evidence="4">DSM 15310</strain>
    </source>
</reference>